<dbReference type="OrthoDB" id="5090487at2759"/>
<feature type="compositionally biased region" description="Basic and acidic residues" evidence="1">
    <location>
        <begin position="158"/>
        <end position="167"/>
    </location>
</feature>
<keyword evidence="3" id="KW-1185">Reference proteome</keyword>
<proteinExistence type="predicted"/>
<evidence type="ECO:0000256" key="1">
    <source>
        <dbReference type="SAM" id="MobiDB-lite"/>
    </source>
</evidence>
<protein>
    <submittedName>
        <fullName evidence="2">Uncharacterized protein</fullName>
    </submittedName>
</protein>
<feature type="compositionally biased region" description="Basic residues" evidence="1">
    <location>
        <begin position="147"/>
        <end position="157"/>
    </location>
</feature>
<feature type="compositionally biased region" description="Low complexity" evidence="1">
    <location>
        <begin position="118"/>
        <end position="139"/>
    </location>
</feature>
<feature type="compositionally biased region" description="Low complexity" evidence="1">
    <location>
        <begin position="8"/>
        <end position="25"/>
    </location>
</feature>
<name>A0A9P9H5C7_FUSSL</name>
<dbReference type="AlphaFoldDB" id="A0A9P9H5C7"/>
<dbReference type="Proteomes" id="UP000736672">
    <property type="component" value="Unassembled WGS sequence"/>
</dbReference>
<sequence length="273" mass="31136">MPYSRSAYNSQPQSPGSYSGSNSSSRSHRHQRGARSYDGRSSFRQPSPFPESRRSEGNRVPHGREAPRTPRSTYGTYILPLEAQGQYRTMDPTKCDCNCCPHPTSVSRGHRHRYQKTPNSRSSVRPSSNGHQRSSSSRYRSSDNHNSHHSYNHNNHNHNHDYHDSHSRSSTNSLPNFSRKRRNSQGRYLVDVVDKSSGSLNREYGRFYPISLNQHSTSASVEAFLVPDGRRAKVIVHWGNGQTERLGSGIPIQELLRHADYLEVKDKKQVHWA</sequence>
<evidence type="ECO:0000313" key="2">
    <source>
        <dbReference type="EMBL" id="KAH7250670.1"/>
    </source>
</evidence>
<feature type="region of interest" description="Disordered" evidence="1">
    <location>
        <begin position="1"/>
        <end position="76"/>
    </location>
</feature>
<evidence type="ECO:0000313" key="3">
    <source>
        <dbReference type="Proteomes" id="UP000736672"/>
    </source>
</evidence>
<organism evidence="2 3">
    <name type="scientific">Fusarium solani</name>
    <name type="common">Filamentous fungus</name>
    <dbReference type="NCBI Taxonomy" id="169388"/>
    <lineage>
        <taxon>Eukaryota</taxon>
        <taxon>Fungi</taxon>
        <taxon>Dikarya</taxon>
        <taxon>Ascomycota</taxon>
        <taxon>Pezizomycotina</taxon>
        <taxon>Sordariomycetes</taxon>
        <taxon>Hypocreomycetidae</taxon>
        <taxon>Hypocreales</taxon>
        <taxon>Nectriaceae</taxon>
        <taxon>Fusarium</taxon>
        <taxon>Fusarium solani species complex</taxon>
    </lineage>
</organism>
<comment type="caution">
    <text evidence="2">The sequence shown here is derived from an EMBL/GenBank/DDBJ whole genome shotgun (WGS) entry which is preliminary data.</text>
</comment>
<feature type="region of interest" description="Disordered" evidence="1">
    <location>
        <begin position="104"/>
        <end position="183"/>
    </location>
</feature>
<feature type="compositionally biased region" description="Basic and acidic residues" evidence="1">
    <location>
        <begin position="51"/>
        <end position="68"/>
    </location>
</feature>
<reference evidence="2" key="1">
    <citation type="journal article" date="2021" name="Nat. Commun.">
        <title>Genetic determinants of endophytism in the Arabidopsis root mycobiome.</title>
        <authorList>
            <person name="Mesny F."/>
            <person name="Miyauchi S."/>
            <person name="Thiergart T."/>
            <person name="Pickel B."/>
            <person name="Atanasova L."/>
            <person name="Karlsson M."/>
            <person name="Huettel B."/>
            <person name="Barry K.W."/>
            <person name="Haridas S."/>
            <person name="Chen C."/>
            <person name="Bauer D."/>
            <person name="Andreopoulos W."/>
            <person name="Pangilinan J."/>
            <person name="LaButti K."/>
            <person name="Riley R."/>
            <person name="Lipzen A."/>
            <person name="Clum A."/>
            <person name="Drula E."/>
            <person name="Henrissat B."/>
            <person name="Kohler A."/>
            <person name="Grigoriev I.V."/>
            <person name="Martin F.M."/>
            <person name="Hacquard S."/>
        </authorList>
    </citation>
    <scope>NUCLEOTIDE SEQUENCE</scope>
    <source>
        <strain evidence="2">FSSC 5 MPI-SDFR-AT-0091</strain>
    </source>
</reference>
<accession>A0A9P9H5C7</accession>
<gene>
    <name evidence="2" type="ORF">B0J15DRAFT_467537</name>
</gene>
<dbReference type="EMBL" id="JAGTJS010000012">
    <property type="protein sequence ID" value="KAH7250670.1"/>
    <property type="molecule type" value="Genomic_DNA"/>
</dbReference>